<keyword evidence="5" id="KW-0460">Magnesium</keyword>
<dbReference type="VEuPathDB" id="VectorBase:GAUT039627"/>
<evidence type="ECO:0000313" key="12">
    <source>
        <dbReference type="Proteomes" id="UP000078200"/>
    </source>
</evidence>
<dbReference type="InterPro" id="IPR036739">
    <property type="entry name" value="SLC41_membr_dom_sf"/>
</dbReference>
<evidence type="ECO:0000256" key="4">
    <source>
        <dbReference type="ARBA" id="ARBA00022692"/>
    </source>
</evidence>
<keyword evidence="12" id="KW-1185">Reference proteome</keyword>
<evidence type="ECO:0000256" key="8">
    <source>
        <dbReference type="PROSITE-ProRule" id="PRU00703"/>
    </source>
</evidence>
<comment type="similarity">
    <text evidence="2">Belongs to the SLC41A transporter family.</text>
</comment>
<proteinExistence type="inferred from homology"/>
<dbReference type="Gene3D" id="1.10.357.20">
    <property type="entry name" value="SLC41 divalent cation transporters, integral membrane domain"/>
    <property type="match status" value="1"/>
</dbReference>
<dbReference type="Proteomes" id="UP000078200">
    <property type="component" value="Unassembled WGS sequence"/>
</dbReference>
<dbReference type="Gene3D" id="1.10.3730.20">
    <property type="match status" value="1"/>
</dbReference>
<dbReference type="SUPFAM" id="SSF103481">
    <property type="entry name" value="Multidrug resistance efflux transporter EmrE"/>
    <property type="match status" value="1"/>
</dbReference>
<feature type="transmembrane region" description="Helical" evidence="9">
    <location>
        <begin position="127"/>
        <end position="150"/>
    </location>
</feature>
<feature type="transmembrane region" description="Helical" evidence="9">
    <location>
        <begin position="21"/>
        <end position="41"/>
    </location>
</feature>
<feature type="domain" description="CBS" evidence="10">
    <location>
        <begin position="402"/>
        <end position="458"/>
    </location>
</feature>
<dbReference type="InterPro" id="IPR000644">
    <property type="entry name" value="CBS_dom"/>
</dbReference>
<dbReference type="GO" id="GO:0015095">
    <property type="term" value="F:magnesium ion transmembrane transporter activity"/>
    <property type="evidence" value="ECO:0007669"/>
    <property type="project" value="InterPro"/>
</dbReference>
<keyword evidence="8" id="KW-0129">CBS domain</keyword>
<evidence type="ECO:0000256" key="5">
    <source>
        <dbReference type="ARBA" id="ARBA00022842"/>
    </source>
</evidence>
<evidence type="ECO:0000256" key="2">
    <source>
        <dbReference type="ARBA" id="ARBA00009749"/>
    </source>
</evidence>
<evidence type="ECO:0000256" key="6">
    <source>
        <dbReference type="ARBA" id="ARBA00022989"/>
    </source>
</evidence>
<dbReference type="Gene3D" id="3.10.580.10">
    <property type="entry name" value="CBS-domain"/>
    <property type="match status" value="1"/>
</dbReference>
<dbReference type="PANTHER" id="PTHR43773">
    <property type="entry name" value="MAGNESIUM TRANSPORTER MGTE"/>
    <property type="match status" value="1"/>
</dbReference>
<dbReference type="Pfam" id="PF00893">
    <property type="entry name" value="Multi_Drug_Res"/>
    <property type="match status" value="1"/>
</dbReference>
<comment type="subcellular location">
    <subcellularLocation>
        <location evidence="1">Membrane</location>
        <topology evidence="1">Multi-pass membrane protein</topology>
    </subcellularLocation>
</comment>
<sequence>MALSTYLLSLAIRSIPIGVCYAIWTGVGAIGASILGVYLFYEPVNLFELDESETKIFEIVFIAGFQQNQYREHQQCSAFEKQYQDPEWDLKKKHLLSDQHQAKNTPKGKVVLRIEKLRNSHILGFNMLYVIPPTASAAIVTAATAIIMGINSTATVPVAKSVTAIAVLSAAVAQPAIIPHLPHFLDYHEQLSVTMRIEYFRLETDKKAIDDLIESLDNEELENVRNIVKTIDSVQLAYFLSTSISDHREKLVNILDQHLLSDALVHVVPDLQREIIETLGIENTAKLLMLLDVEDVVTIVKDLDRKSIENILNYLPNATQKLVEELLSYPEESAGRLIHKDMVIAPYYWTINQLTEFVCNYKKIPERFHQIFIINSKLEPIGSVNLNKVISHSGDTIIKEIMDHEIKIIKTGVDQEEVARIFKDYSLLSAPVVNKNGKIIGVILIEDVIKVVQQETEEDVLKISGVSSKADINAPIHKTIIKRLPWLLFNLLAATMCSIVVGFFDDVIKSFIVLPIIMPIIASMSGNAGSQTVTLTIRAIATKYLTEQNAKRVLMKEFLIGLINGLPEGPIKLLNPGPEFVSVAETELMLVIKSALLNCPCGCDARYRFK</sequence>
<evidence type="ECO:0000256" key="7">
    <source>
        <dbReference type="ARBA" id="ARBA00023136"/>
    </source>
</evidence>
<dbReference type="InterPro" id="IPR046342">
    <property type="entry name" value="CBS_dom_sf"/>
</dbReference>
<dbReference type="InterPro" id="IPR038076">
    <property type="entry name" value="MgtE_N_sf"/>
</dbReference>
<evidence type="ECO:0000256" key="3">
    <source>
        <dbReference type="ARBA" id="ARBA00022448"/>
    </source>
</evidence>
<dbReference type="InterPro" id="IPR006667">
    <property type="entry name" value="SLC41_membr_dom"/>
</dbReference>
<dbReference type="Pfam" id="PF03448">
    <property type="entry name" value="MgtE_N"/>
    <property type="match status" value="1"/>
</dbReference>
<dbReference type="SUPFAM" id="SSF158791">
    <property type="entry name" value="MgtE N-terminal domain-like"/>
    <property type="match status" value="1"/>
</dbReference>
<keyword evidence="6 9" id="KW-1133">Transmembrane helix</keyword>
<keyword evidence="3" id="KW-0813">Transport</keyword>
<evidence type="ECO:0000259" key="10">
    <source>
        <dbReference type="PROSITE" id="PS51371"/>
    </source>
</evidence>
<dbReference type="EnsemblMetazoa" id="GAUT039627-RA">
    <property type="protein sequence ID" value="GAUT039627-PA"/>
    <property type="gene ID" value="GAUT039627"/>
</dbReference>
<evidence type="ECO:0000313" key="11">
    <source>
        <dbReference type="EnsemblMetazoa" id="GAUT039627-PA"/>
    </source>
</evidence>
<dbReference type="SMART" id="SM00924">
    <property type="entry name" value="MgtE_N"/>
    <property type="match status" value="1"/>
</dbReference>
<dbReference type="Pfam" id="PF01769">
    <property type="entry name" value="MgtE"/>
    <property type="match status" value="1"/>
</dbReference>
<dbReference type="SUPFAM" id="SSF161093">
    <property type="entry name" value="MgtE membrane domain-like"/>
    <property type="match status" value="1"/>
</dbReference>
<dbReference type="InterPro" id="IPR045324">
    <property type="entry name" value="Small_multidrug_res"/>
</dbReference>
<accession>A0A1A9VK36</accession>
<organism evidence="11 12">
    <name type="scientific">Glossina austeni</name>
    <name type="common">Savannah tsetse fly</name>
    <dbReference type="NCBI Taxonomy" id="7395"/>
    <lineage>
        <taxon>Eukaryota</taxon>
        <taxon>Metazoa</taxon>
        <taxon>Ecdysozoa</taxon>
        <taxon>Arthropoda</taxon>
        <taxon>Hexapoda</taxon>
        <taxon>Insecta</taxon>
        <taxon>Pterygota</taxon>
        <taxon>Neoptera</taxon>
        <taxon>Endopterygota</taxon>
        <taxon>Diptera</taxon>
        <taxon>Brachycera</taxon>
        <taxon>Muscomorpha</taxon>
        <taxon>Hippoboscoidea</taxon>
        <taxon>Glossinidae</taxon>
        <taxon>Glossina</taxon>
    </lineage>
</organism>
<dbReference type="GO" id="GO:0005886">
    <property type="term" value="C:plasma membrane"/>
    <property type="evidence" value="ECO:0007669"/>
    <property type="project" value="InterPro"/>
</dbReference>
<evidence type="ECO:0000256" key="9">
    <source>
        <dbReference type="SAM" id="Phobius"/>
    </source>
</evidence>
<dbReference type="Pfam" id="PF00571">
    <property type="entry name" value="CBS"/>
    <property type="match status" value="1"/>
</dbReference>
<dbReference type="CDD" id="cd04606">
    <property type="entry name" value="CBS_pair_Mg_transporter"/>
    <property type="match status" value="1"/>
</dbReference>
<dbReference type="PROSITE" id="PS51371">
    <property type="entry name" value="CBS"/>
    <property type="match status" value="1"/>
</dbReference>
<keyword evidence="4 9" id="KW-0812">Transmembrane</keyword>
<dbReference type="InterPro" id="IPR037185">
    <property type="entry name" value="EmrE-like"/>
</dbReference>
<reference evidence="11" key="1">
    <citation type="submission" date="2020-05" db="UniProtKB">
        <authorList>
            <consortium name="EnsemblMetazoa"/>
        </authorList>
    </citation>
    <scope>IDENTIFICATION</scope>
    <source>
        <strain evidence="11">TTRI</strain>
    </source>
</reference>
<evidence type="ECO:0000256" key="1">
    <source>
        <dbReference type="ARBA" id="ARBA00004141"/>
    </source>
</evidence>
<dbReference type="Gene3D" id="1.25.60.10">
    <property type="entry name" value="MgtE N-terminal domain-like"/>
    <property type="match status" value="1"/>
</dbReference>
<dbReference type="SMART" id="SM00116">
    <property type="entry name" value="CBS"/>
    <property type="match status" value="1"/>
</dbReference>
<dbReference type="AlphaFoldDB" id="A0A1A9VK36"/>
<dbReference type="SUPFAM" id="SSF54631">
    <property type="entry name" value="CBS-domain pair"/>
    <property type="match status" value="1"/>
</dbReference>
<protein>
    <recommendedName>
        <fullName evidence="10">CBS domain-containing protein</fullName>
    </recommendedName>
</protein>
<dbReference type="InterPro" id="IPR006669">
    <property type="entry name" value="MgtE_transporter"/>
</dbReference>
<dbReference type="PANTHER" id="PTHR43773:SF1">
    <property type="entry name" value="MAGNESIUM TRANSPORTER MGTE"/>
    <property type="match status" value="1"/>
</dbReference>
<name>A0A1A9VK36_GLOAU</name>
<feature type="transmembrane region" description="Helical" evidence="9">
    <location>
        <begin position="510"/>
        <end position="528"/>
    </location>
</feature>
<keyword evidence="7 9" id="KW-0472">Membrane</keyword>
<dbReference type="InterPro" id="IPR006668">
    <property type="entry name" value="Mg_transptr_MgtE_intracell_dom"/>
</dbReference>
<feature type="transmembrane region" description="Helical" evidence="9">
    <location>
        <begin position="486"/>
        <end position="504"/>
    </location>
</feature>
<dbReference type="STRING" id="7395.A0A1A9VK36"/>